<gene>
    <name evidence="2" type="ORF">GLAREA_07785</name>
</gene>
<dbReference type="SUPFAM" id="SSF57845">
    <property type="entry name" value="B-box zinc-binding domain"/>
    <property type="match status" value="1"/>
</dbReference>
<dbReference type="PANTHER" id="PTHR46603">
    <property type="entry name" value="ABSCISSION/NOCUT CHECKPOINT REGULATOR"/>
    <property type="match status" value="1"/>
</dbReference>
<evidence type="ECO:0000313" key="3">
    <source>
        <dbReference type="Proteomes" id="UP000016922"/>
    </source>
</evidence>
<dbReference type="Proteomes" id="UP000016922">
    <property type="component" value="Unassembled WGS sequence"/>
</dbReference>
<keyword evidence="3" id="KW-1185">Reference proteome</keyword>
<protein>
    <recommendedName>
        <fullName evidence="4">Zinc finger FYVE domain-containing protein 19</fullName>
    </recommendedName>
</protein>
<sequence length="367" mass="40120">MSGLPSYDQHLLDRLNALKKSQVQIDPPTQTITPRESTPETDLSSRLRSLRNGSLSPSSSPAPKRSSPAPTPQPQLVVEEEEQDPILMTDDQTLEELLADLGPEDQWKLDPDDPADVRKLLDEARAALPRDEVIASERAEGTGKERPRGGDTGMGEGYLTRDLDMSVFTSEVEEPEQDGEQGGGENLEGESREIQDIVRKLMDEVAVEGDVEEDETSGEKSKGTATANNDTNTGFSLPSAPSTHPTPPTKEDTDFTNDITSRLAALSTSNSPLNLPSAPTTITDSMGLPSAPTFKPSTKPTVELKKKTYSDQEIDSWCSICQDDATVKCLGCEGDLYCARCWKEGHMGPDVGYEEKTHKWTKFRKPN</sequence>
<dbReference type="InterPro" id="IPR044553">
    <property type="entry name" value="Bbox1_ANCHR"/>
</dbReference>
<dbReference type="STRING" id="1116229.S3DKR6"/>
<dbReference type="EMBL" id="KE145359">
    <property type="protein sequence ID" value="EPE32651.1"/>
    <property type="molecule type" value="Genomic_DNA"/>
</dbReference>
<dbReference type="HOGENOM" id="CLU_037982_1_1_1"/>
<dbReference type="OMA" id="TRCWYEM"/>
<dbReference type="RefSeq" id="XP_008080663.1">
    <property type="nucleotide sequence ID" value="XM_008082472.1"/>
</dbReference>
<proteinExistence type="predicted"/>
<feature type="compositionally biased region" description="Polar residues" evidence="1">
    <location>
        <begin position="19"/>
        <end position="42"/>
    </location>
</feature>
<dbReference type="OrthoDB" id="5407799at2759"/>
<evidence type="ECO:0000313" key="2">
    <source>
        <dbReference type="EMBL" id="EPE32651.1"/>
    </source>
</evidence>
<feature type="compositionally biased region" description="Low complexity" evidence="1">
    <location>
        <begin position="224"/>
        <end position="243"/>
    </location>
</feature>
<dbReference type="CDD" id="cd19817">
    <property type="entry name" value="Bbox1_ANCHR-like"/>
    <property type="match status" value="1"/>
</dbReference>
<dbReference type="GeneID" id="19466837"/>
<feature type="compositionally biased region" description="Low complexity" evidence="1">
    <location>
        <begin position="263"/>
        <end position="280"/>
    </location>
</feature>
<evidence type="ECO:0000256" key="1">
    <source>
        <dbReference type="SAM" id="MobiDB-lite"/>
    </source>
</evidence>
<dbReference type="eggNOG" id="KOG1818">
    <property type="taxonomic scope" value="Eukaryota"/>
</dbReference>
<dbReference type="KEGG" id="glz:GLAREA_07785"/>
<dbReference type="PANTHER" id="PTHR46603:SF1">
    <property type="entry name" value="ABSCISSION_NOCUT CHECKPOINT REGULATOR"/>
    <property type="match status" value="1"/>
</dbReference>
<feature type="compositionally biased region" description="Basic and acidic residues" evidence="1">
    <location>
        <begin position="131"/>
        <end position="149"/>
    </location>
</feature>
<feature type="region of interest" description="Disordered" evidence="1">
    <location>
        <begin position="131"/>
        <end position="299"/>
    </location>
</feature>
<feature type="compositionally biased region" description="Acidic residues" evidence="1">
    <location>
        <begin position="205"/>
        <end position="216"/>
    </location>
</feature>
<evidence type="ECO:0008006" key="4">
    <source>
        <dbReference type="Google" id="ProtNLM"/>
    </source>
</evidence>
<feature type="compositionally biased region" description="Basic and acidic residues" evidence="1">
    <location>
        <begin position="189"/>
        <end position="203"/>
    </location>
</feature>
<dbReference type="Pfam" id="PF22586">
    <property type="entry name" value="ANCHR-like_BBOX"/>
    <property type="match status" value="1"/>
</dbReference>
<name>S3DKR6_GLAL2</name>
<reference evidence="2 3" key="1">
    <citation type="journal article" date="2013" name="BMC Genomics">
        <title>Genomics-driven discovery of the pneumocandin biosynthetic gene cluster in the fungus Glarea lozoyensis.</title>
        <authorList>
            <person name="Chen L."/>
            <person name="Yue Q."/>
            <person name="Zhang X."/>
            <person name="Xiang M."/>
            <person name="Wang C."/>
            <person name="Li S."/>
            <person name="Che Y."/>
            <person name="Ortiz-Lopez F.J."/>
            <person name="Bills G.F."/>
            <person name="Liu X."/>
            <person name="An Z."/>
        </authorList>
    </citation>
    <scope>NUCLEOTIDE SEQUENCE [LARGE SCALE GENOMIC DNA]</scope>
    <source>
        <strain evidence="3">ATCC 20868 / MF5171</strain>
    </source>
</reference>
<organism evidence="2 3">
    <name type="scientific">Glarea lozoyensis (strain ATCC 20868 / MF5171)</name>
    <dbReference type="NCBI Taxonomy" id="1116229"/>
    <lineage>
        <taxon>Eukaryota</taxon>
        <taxon>Fungi</taxon>
        <taxon>Dikarya</taxon>
        <taxon>Ascomycota</taxon>
        <taxon>Pezizomycotina</taxon>
        <taxon>Leotiomycetes</taxon>
        <taxon>Helotiales</taxon>
        <taxon>Helotiaceae</taxon>
        <taxon>Glarea</taxon>
    </lineage>
</organism>
<accession>S3DKR6</accession>
<feature type="region of interest" description="Disordered" evidence="1">
    <location>
        <begin position="18"/>
        <end position="85"/>
    </location>
</feature>
<feature type="compositionally biased region" description="Low complexity" evidence="1">
    <location>
        <begin position="44"/>
        <end position="68"/>
    </location>
</feature>
<dbReference type="AlphaFoldDB" id="S3DKR6"/>